<feature type="compositionally biased region" description="Polar residues" evidence="1">
    <location>
        <begin position="2035"/>
        <end position="2058"/>
    </location>
</feature>
<feature type="compositionally biased region" description="Polar residues" evidence="1">
    <location>
        <begin position="260"/>
        <end position="274"/>
    </location>
</feature>
<feature type="compositionally biased region" description="Basic residues" evidence="1">
    <location>
        <begin position="504"/>
        <end position="513"/>
    </location>
</feature>
<dbReference type="OrthoDB" id="10684032at2759"/>
<evidence type="ECO:0000256" key="1">
    <source>
        <dbReference type="SAM" id="MobiDB-lite"/>
    </source>
</evidence>
<comment type="caution">
    <text evidence="2">The sequence shown here is derived from an EMBL/GenBank/DDBJ whole genome shotgun (WGS) entry which is preliminary data.</text>
</comment>
<organism evidence="2 3">
    <name type="scientific">Streblomastix strix</name>
    <dbReference type="NCBI Taxonomy" id="222440"/>
    <lineage>
        <taxon>Eukaryota</taxon>
        <taxon>Metamonada</taxon>
        <taxon>Preaxostyla</taxon>
        <taxon>Oxymonadida</taxon>
        <taxon>Streblomastigidae</taxon>
        <taxon>Streblomastix</taxon>
    </lineage>
</organism>
<name>A0A5J4W4Y3_9EUKA</name>
<feature type="compositionally biased region" description="Polar residues" evidence="1">
    <location>
        <begin position="1110"/>
        <end position="1128"/>
    </location>
</feature>
<protein>
    <submittedName>
        <fullName evidence="2">Uncharacterized protein</fullName>
    </submittedName>
</protein>
<feature type="region of interest" description="Disordered" evidence="1">
    <location>
        <begin position="1773"/>
        <end position="1792"/>
    </location>
</feature>
<sequence length="2702" mass="305297">MYSSIIGSFWNGSFRPRWAYDNPSKHDDGPQSLLEEDQWLIALINNITPFFNSFFFCPDANVRCESGLEGYEQTDCLCDECQFKRSISNDDEINEQASKGIMEKIKNLYQSGQIPPHQLSTLRNKLISKGMFISQSQPPLWTFLRWHHLLSIVFPYCTFCPSASVLPRNVPTHIIFAARIGHRRMMHQKISSGHFTNILPVQPVALKKLQKLRLQQLNAQENARIAKHALRKAQLKYNASQKKQDIQMQKQKDQNIQEQSEQLFTSARSQNRNTQNKKSKTSSNEITYETVKLLQDQYQQAYQQWQKLIEEQVPSERDCVRAYAELVSELQKASMECICAIFECIQSLATCTLLSANAYSVFMKKILTFTPLQEYISPQAKLLLSSQPSLPNHGSDNSHYALSNIPINFIQRITREVILCIGHKLYEGASRWGQAQLSTQLYCVLHGIGECNCVREWKSPLKREVQIEDIEAIYTYQGGKNVPSASKMLQNDTTTINQKESIKKSPRSNKLQKHNSQSKDNNFEDSKDQGFYSNNLNDTISQTNTPQATKRVDTTGNAQSDSRNRSHILSKTYQDMRLHLNLIQSTPALPALPNAAMQANLLQVSCVIINTLSQLLFPTHQPLAENNDILFCGEVRGVWEKQRQFSEINQVLSQLNESDQQIQKLKSVKTEHDLKQFVLEANSSSFVRAQQNKQSNNVINQEKFQEMINNQNQFDPPQWYQRCQSSLVGMLPLVSSTLNTNNIAKIQLIKSLGKQGGNIDNKSQLDTSPINPISDGSVEMLTTLSFASLMNSEIFNTSIVQSAKIANKDKHKINTFIGSSENMNGQEKSKYTTKNQSKSGNDTQRSKQKYSSNSGDNYIGEGNGEVLRGVGIGIEWMDIDDIDYPAIPHVISYIIESFIHCILLTYDLNESTPIFSYRHAYMINTTRLLLWCLKLTDTHNIYLFDEDNDHIKQSNARLQDIIASILLIPIRIALARRVNLIGILSRRLILHYLGDSNPIDNAIIESQSTESTQSILASLSKTTQSNTTKNGINAVSGLINNESLISSGEGLLISLIPSIKSKIANFPVLYILSGLLDQELENITLSSQLYMAEGGNIKTQSQSTGQELYTLGTGKTNFGEQGSSSADTSGDDIDEQKDGKQQQVKKERKKMQGLLSVEFHILLTIAIYGILSEIATGGKWKSYLFKDSINEHLRDSNSNLLSQGNNLSSNQKLTFSEDFSQLNKEIIGGSGIKIKDIHSGSNEKIKIFQSPALARLRFAMARFSLNYDLRIPIIDFSLPPIDIIQECGGFEVIATLPNSLPLQQKQDKKEQIVNHGENKALNQQQQMDPSLNQNIQQTVKGSEIVPTGSSPISNFYYQQNDNQEIEKQNKAIKAPSISLSKNGIKQNVKEIEKQIYQQTSNIPESSAALIAHWRNIYLSNQRQSLMNIDDALLRFRLSPFCLPAHMMRFTTVISHGMSKHYPMTPLISALRYERQGANLNKEPLQMILQFVKQHGAWTPRQQLMLFSEDYVNIRMKPTLFNTYYTHIQSGMDRRWIQYTLQLPLSYLSSTTAHDIKKRMDYQNTDILESGIDETSDDEQEQVPNINKQNEIADKQTPRVQQLNTINKPISNPLEKQSSKFKHLYEGNAKEPPIFKYGLPFPASLSRVQKHIINPVMTHRNTFGQQSQLSHHFQQFRIGRTYTNDQENLISDRSNMTTMQSTQSDILTQSPIQLQIENPHQMNTQINTQCFLTQWNYTSASLSGHLLRHQQNLLSALICAFFAFTEAMCFQSSDRTGNPGDSIQPNQTSQVTQGQGISLGNQIDNQNVQNEGVVTQGQILDELNKTLLKRGNKMNSNIKNMQIKQRMSESSGTQVHQGLFSQNMISEILQADDSKQPRIVLRGKNLLRIISKQIQTFQFYGGNKRTFSQIAVGWWNIQIPRLLEQSGKQHPRKLKFQLTNDDKQDLQLIKDERQRQYTDMFDSLRPGQLHSPSENAFAKVYQQSLYSKQQQAKKNKFILITERQSQSESRWTWSGSLSYLPIIPIWSISTNMFPTKISHQQSPQSETSSNGSNRQGQTIESKQSEQQQQQSIFNPHSVITSQADLLSAFQFLSLSEDLTSKLQVEILNVLNSSSGGHAPQSAIDFLCRIPFLLSFPSILCIETKDAYTGSRSGQSKGCGKSNAAQILSKQLSLELSELEQKAGINIEEGIDEENATGSYMQNRGPPNKNLQIFTVETNPQLMNCVPYYKITNGSLIQQSLQMGRYGKPQKHQVLNKNIIRKSQTLYQTRSGGLDRLIVDSSSPIIHCESSIQGGSQPFALTMYKLSSKIFGVEQIDSARRQAGSAVFPDKLNDEGNPVWLVDLIVWLSMAVSSPPPIEYGFGGGITPMGLVNCISAGLAHSPLEYVLSFFNRLVREVLSHFHDNPWQTSKQFEGITEINKQEDNQSTNNKYKYELSQHRPTISSPSQAQSFAASPSQALLQTRFSFSDQMLDRPSTPTQMNTIKPIAFPSKQKQSYSDNQYKNKQNSIQQFDIMQERGSRLTGVTEQQQQLIIQQIDQNESQLHCTYSSEDADQVFYLMAQSLNIKRPMSNLLFPASNRQLFDIMGQQFLLTSGVRFWIRTGPTQSGDSGIDTNGASLSDVMSTFVGQGNDDQKQSTMNNGLIEQAEDISTLKQHYLVLGSEAQFAGVQNLVLSPYSYQSSLFLFLIKGLNLWESAISIIDPA</sequence>
<feature type="region of interest" description="Disordered" evidence="1">
    <location>
        <begin position="816"/>
        <end position="857"/>
    </location>
</feature>
<gene>
    <name evidence="2" type="ORF">EZS28_014545</name>
</gene>
<evidence type="ECO:0000313" key="3">
    <source>
        <dbReference type="Proteomes" id="UP000324800"/>
    </source>
</evidence>
<feature type="region of interest" description="Disordered" evidence="1">
    <location>
        <begin position="495"/>
        <end position="565"/>
    </location>
</feature>
<feature type="compositionally biased region" description="Polar residues" evidence="1">
    <location>
        <begin position="531"/>
        <end position="565"/>
    </location>
</feature>
<dbReference type="Proteomes" id="UP000324800">
    <property type="component" value="Unassembled WGS sequence"/>
</dbReference>
<evidence type="ECO:0000313" key="2">
    <source>
        <dbReference type="EMBL" id="KAA6389928.1"/>
    </source>
</evidence>
<feature type="region of interest" description="Disordered" evidence="1">
    <location>
        <begin position="257"/>
        <end position="283"/>
    </location>
</feature>
<feature type="region of interest" description="Disordered" evidence="1">
    <location>
        <begin position="1110"/>
        <end position="1145"/>
    </location>
</feature>
<feature type="region of interest" description="Disordered" evidence="1">
    <location>
        <begin position="2035"/>
        <end position="2066"/>
    </location>
</feature>
<reference evidence="2 3" key="1">
    <citation type="submission" date="2019-03" db="EMBL/GenBank/DDBJ databases">
        <title>Single cell metagenomics reveals metabolic interactions within the superorganism composed of flagellate Streblomastix strix and complex community of Bacteroidetes bacteria on its surface.</title>
        <authorList>
            <person name="Treitli S.C."/>
            <person name="Kolisko M."/>
            <person name="Husnik F."/>
            <person name="Keeling P."/>
            <person name="Hampl V."/>
        </authorList>
    </citation>
    <scope>NUCLEOTIDE SEQUENCE [LARGE SCALE GENOMIC DNA]</scope>
    <source>
        <strain evidence="2">ST1C</strain>
    </source>
</reference>
<feature type="compositionally biased region" description="Polar residues" evidence="1">
    <location>
        <begin position="816"/>
        <end position="856"/>
    </location>
</feature>
<dbReference type="EMBL" id="SNRW01003407">
    <property type="protein sequence ID" value="KAA6389928.1"/>
    <property type="molecule type" value="Genomic_DNA"/>
</dbReference>
<feature type="non-terminal residue" evidence="2">
    <location>
        <position position="2702"/>
    </location>
</feature>
<proteinExistence type="predicted"/>
<accession>A0A5J4W4Y3</accession>